<keyword evidence="1" id="KW-0812">Transmembrane</keyword>
<keyword evidence="3" id="KW-1185">Reference proteome</keyword>
<evidence type="ECO:0000313" key="2">
    <source>
        <dbReference type="EMBL" id="KAL3273700.1"/>
    </source>
</evidence>
<proteinExistence type="predicted"/>
<dbReference type="EMBL" id="JABFTP020000062">
    <property type="protein sequence ID" value="KAL3273700.1"/>
    <property type="molecule type" value="Genomic_DNA"/>
</dbReference>
<name>A0ABD2N4S7_9CUCU</name>
<feature type="transmembrane region" description="Helical" evidence="1">
    <location>
        <begin position="12"/>
        <end position="30"/>
    </location>
</feature>
<sequence>MTGECSEFKSMTALIFACQGTFFGIAMSNLSIFPVFVHICVGSSGLALFVVAFLTTVYTAQRSGDQRLYMRTAFQIRFMRHLGYQCSYSFHIEYNENSTQSLFENEDDVVNDLCEYR</sequence>
<keyword evidence="1" id="KW-1133">Transmembrane helix</keyword>
<organism evidence="2 3">
    <name type="scientific">Cryptolaemus montrouzieri</name>
    <dbReference type="NCBI Taxonomy" id="559131"/>
    <lineage>
        <taxon>Eukaryota</taxon>
        <taxon>Metazoa</taxon>
        <taxon>Ecdysozoa</taxon>
        <taxon>Arthropoda</taxon>
        <taxon>Hexapoda</taxon>
        <taxon>Insecta</taxon>
        <taxon>Pterygota</taxon>
        <taxon>Neoptera</taxon>
        <taxon>Endopterygota</taxon>
        <taxon>Coleoptera</taxon>
        <taxon>Polyphaga</taxon>
        <taxon>Cucujiformia</taxon>
        <taxon>Coccinelloidea</taxon>
        <taxon>Coccinellidae</taxon>
        <taxon>Scymninae</taxon>
        <taxon>Scymnini</taxon>
        <taxon>Cryptolaemus</taxon>
    </lineage>
</organism>
<gene>
    <name evidence="2" type="ORF">HHI36_015130</name>
</gene>
<comment type="caution">
    <text evidence="2">The sequence shown here is derived from an EMBL/GenBank/DDBJ whole genome shotgun (WGS) entry which is preliminary data.</text>
</comment>
<feature type="transmembrane region" description="Helical" evidence="1">
    <location>
        <begin position="36"/>
        <end position="60"/>
    </location>
</feature>
<accession>A0ABD2N4S7</accession>
<reference evidence="2 3" key="1">
    <citation type="journal article" date="2021" name="BMC Biol.">
        <title>Horizontally acquired antibacterial genes associated with adaptive radiation of ladybird beetles.</title>
        <authorList>
            <person name="Li H.S."/>
            <person name="Tang X.F."/>
            <person name="Huang Y.H."/>
            <person name="Xu Z.Y."/>
            <person name="Chen M.L."/>
            <person name="Du X.Y."/>
            <person name="Qiu B.Y."/>
            <person name="Chen P.T."/>
            <person name="Zhang W."/>
            <person name="Slipinski A."/>
            <person name="Escalona H.E."/>
            <person name="Waterhouse R.M."/>
            <person name="Zwick A."/>
            <person name="Pang H."/>
        </authorList>
    </citation>
    <scope>NUCLEOTIDE SEQUENCE [LARGE SCALE GENOMIC DNA]</scope>
    <source>
        <strain evidence="2">SYSU2018</strain>
    </source>
</reference>
<evidence type="ECO:0000256" key="1">
    <source>
        <dbReference type="SAM" id="Phobius"/>
    </source>
</evidence>
<evidence type="ECO:0000313" key="3">
    <source>
        <dbReference type="Proteomes" id="UP001516400"/>
    </source>
</evidence>
<keyword evidence="1" id="KW-0472">Membrane</keyword>
<protein>
    <submittedName>
        <fullName evidence="2">Uncharacterized protein</fullName>
    </submittedName>
</protein>
<dbReference type="Proteomes" id="UP001516400">
    <property type="component" value="Unassembled WGS sequence"/>
</dbReference>
<dbReference type="AlphaFoldDB" id="A0ABD2N4S7"/>